<dbReference type="InterPro" id="IPR046342">
    <property type="entry name" value="CBS_dom_sf"/>
</dbReference>
<dbReference type="Pfam" id="PF00571">
    <property type="entry name" value="CBS"/>
    <property type="match status" value="4"/>
</dbReference>
<reference evidence="4" key="2">
    <citation type="submission" date="2020-09" db="EMBL/GenBank/DDBJ databases">
        <authorList>
            <person name="Sun Q."/>
            <person name="Ohkuma M."/>
        </authorList>
    </citation>
    <scope>NUCLEOTIDE SEQUENCE</scope>
    <source>
        <strain evidence="4">JCM 14371</strain>
    </source>
</reference>
<dbReference type="PANTHER" id="PTHR43080:SF2">
    <property type="entry name" value="CBS DOMAIN-CONTAINING PROTEIN"/>
    <property type="match status" value="1"/>
</dbReference>
<dbReference type="SUPFAM" id="SSF54631">
    <property type="entry name" value="CBS-domain pair"/>
    <property type="match status" value="3"/>
</dbReference>
<reference evidence="4" key="1">
    <citation type="journal article" date="2014" name="Int. J. Syst. Evol. Microbiol.">
        <title>Complete genome sequence of Corynebacterium casei LMG S-19264T (=DSM 44701T), isolated from a smear-ripened cheese.</title>
        <authorList>
            <consortium name="US DOE Joint Genome Institute (JGI-PGF)"/>
            <person name="Walter F."/>
            <person name="Albersmeier A."/>
            <person name="Kalinowski J."/>
            <person name="Ruckert C."/>
        </authorList>
    </citation>
    <scope>NUCLEOTIDE SEQUENCE</scope>
    <source>
        <strain evidence="4">JCM 14371</strain>
    </source>
</reference>
<dbReference type="Proteomes" id="UP000635726">
    <property type="component" value="Unassembled WGS sequence"/>
</dbReference>
<feature type="domain" description="CBS" evidence="3">
    <location>
        <begin position="222"/>
        <end position="278"/>
    </location>
</feature>
<protein>
    <recommendedName>
        <fullName evidence="3">CBS domain-containing protein</fullName>
    </recommendedName>
</protein>
<dbReference type="EMBL" id="BMOE01000001">
    <property type="protein sequence ID" value="GGJ63215.1"/>
    <property type="molecule type" value="Genomic_DNA"/>
</dbReference>
<evidence type="ECO:0000256" key="2">
    <source>
        <dbReference type="PROSITE-ProRule" id="PRU00703"/>
    </source>
</evidence>
<dbReference type="RefSeq" id="WP_188960532.1">
    <property type="nucleotide sequence ID" value="NZ_BMOE01000001.1"/>
</dbReference>
<name>A0A917P603_9DEIO</name>
<gene>
    <name evidence="4" type="ORF">GCM10008939_03880</name>
</gene>
<dbReference type="PANTHER" id="PTHR43080">
    <property type="entry name" value="CBS DOMAIN-CONTAINING PROTEIN CBSX3, MITOCHONDRIAL"/>
    <property type="match status" value="1"/>
</dbReference>
<evidence type="ECO:0000313" key="5">
    <source>
        <dbReference type="Proteomes" id="UP000635726"/>
    </source>
</evidence>
<dbReference type="PROSITE" id="PS51371">
    <property type="entry name" value="CBS"/>
    <property type="match status" value="4"/>
</dbReference>
<feature type="domain" description="CBS" evidence="3">
    <location>
        <begin position="81"/>
        <end position="137"/>
    </location>
</feature>
<comment type="caution">
    <text evidence="4">The sequence shown here is derived from an EMBL/GenBank/DDBJ whole genome shotgun (WGS) entry which is preliminary data.</text>
</comment>
<dbReference type="AlphaFoldDB" id="A0A917P603"/>
<dbReference type="SMART" id="SM00116">
    <property type="entry name" value="CBS"/>
    <property type="match status" value="4"/>
</dbReference>
<keyword evidence="5" id="KW-1185">Reference proteome</keyword>
<evidence type="ECO:0000259" key="3">
    <source>
        <dbReference type="PROSITE" id="PS51371"/>
    </source>
</evidence>
<sequence>MLVKDAMHPQAVTIHPHRSLPDAVVTMRTLDVNRLPVVMDGELVGLLTQAEVVRNLPPLHDGLSPWEFTYRAGMVRVSEVMCRPVLTVLEESALEDAVRVMLDRRVGGLPVLNDDGVLVGMLTRGDVLQALLGARAEAWGVVDLHMSSPAITVTPDLPVRDAAARLRITKLRVLPVVHDGRLEGVLHEMDLHAALERASSGHGETLLGERFFLEGLRVADLMRHESVGVHGGMSLRDAVVAMRRAGVYGLPVTDDAGRLLGVLTVSDVLRALLGQLKVHPA</sequence>
<dbReference type="InterPro" id="IPR051257">
    <property type="entry name" value="Diverse_CBS-Domain"/>
</dbReference>
<organism evidence="4 5">
    <name type="scientific">Deinococcus aquiradiocola</name>
    <dbReference type="NCBI Taxonomy" id="393059"/>
    <lineage>
        <taxon>Bacteria</taxon>
        <taxon>Thermotogati</taxon>
        <taxon>Deinococcota</taxon>
        <taxon>Deinococci</taxon>
        <taxon>Deinococcales</taxon>
        <taxon>Deinococcaceae</taxon>
        <taxon>Deinococcus</taxon>
    </lineage>
</organism>
<dbReference type="Gene3D" id="3.10.580.10">
    <property type="entry name" value="CBS-domain"/>
    <property type="match status" value="3"/>
</dbReference>
<feature type="domain" description="CBS" evidence="3">
    <location>
        <begin position="146"/>
        <end position="205"/>
    </location>
</feature>
<dbReference type="InterPro" id="IPR000644">
    <property type="entry name" value="CBS_dom"/>
</dbReference>
<proteinExistence type="predicted"/>
<evidence type="ECO:0000256" key="1">
    <source>
        <dbReference type="ARBA" id="ARBA00023122"/>
    </source>
</evidence>
<feature type="domain" description="CBS" evidence="3">
    <location>
        <begin position="7"/>
        <end position="62"/>
    </location>
</feature>
<keyword evidence="1 2" id="KW-0129">CBS domain</keyword>
<accession>A0A917P603</accession>
<dbReference type="CDD" id="cd04584">
    <property type="entry name" value="CBS_pair_AcuB_like"/>
    <property type="match status" value="1"/>
</dbReference>
<evidence type="ECO:0000313" key="4">
    <source>
        <dbReference type="EMBL" id="GGJ63215.1"/>
    </source>
</evidence>